<comment type="caution">
    <text evidence="2">The sequence shown here is derived from an EMBL/GenBank/DDBJ whole genome shotgun (WGS) entry which is preliminary data.</text>
</comment>
<name>A0A8X6UW41_NEPPI</name>
<dbReference type="AlphaFoldDB" id="A0A8X6UW41"/>
<accession>A0A8X6UW41</accession>
<proteinExistence type="predicted"/>
<dbReference type="Proteomes" id="UP000887013">
    <property type="component" value="Unassembled WGS sequence"/>
</dbReference>
<dbReference type="OrthoDB" id="6362792at2759"/>
<sequence length="146" mass="17317">MVSKLNVNDFDSLRELIVTDQLKKRVPNFMREHFIDSWPKFIKANKLAEKLDEYESVRTGHENKNRQFTIYRDDPKNYSRTNLRSNNYNTNTFHSNKLEERNPMNHKFNVRGGSTRRTDNSRTFNPATSNDRGEPRCFACNKFGHV</sequence>
<dbReference type="EMBL" id="BMAW01040927">
    <property type="protein sequence ID" value="GFU61659.1"/>
    <property type="molecule type" value="Genomic_DNA"/>
</dbReference>
<organism evidence="2 3">
    <name type="scientific">Nephila pilipes</name>
    <name type="common">Giant wood spider</name>
    <name type="synonym">Nephila maculata</name>
    <dbReference type="NCBI Taxonomy" id="299642"/>
    <lineage>
        <taxon>Eukaryota</taxon>
        <taxon>Metazoa</taxon>
        <taxon>Ecdysozoa</taxon>
        <taxon>Arthropoda</taxon>
        <taxon>Chelicerata</taxon>
        <taxon>Arachnida</taxon>
        <taxon>Araneae</taxon>
        <taxon>Araneomorphae</taxon>
        <taxon>Entelegynae</taxon>
        <taxon>Araneoidea</taxon>
        <taxon>Nephilidae</taxon>
        <taxon>Nephila</taxon>
    </lineage>
</organism>
<gene>
    <name evidence="2" type="ORF">NPIL_622051</name>
</gene>
<evidence type="ECO:0008006" key="4">
    <source>
        <dbReference type="Google" id="ProtNLM"/>
    </source>
</evidence>
<reference evidence="2" key="1">
    <citation type="submission" date="2020-08" db="EMBL/GenBank/DDBJ databases">
        <title>Multicomponent nature underlies the extraordinary mechanical properties of spider dragline silk.</title>
        <authorList>
            <person name="Kono N."/>
            <person name="Nakamura H."/>
            <person name="Mori M."/>
            <person name="Yoshida Y."/>
            <person name="Ohtoshi R."/>
            <person name="Malay A.D."/>
            <person name="Moran D.A.P."/>
            <person name="Tomita M."/>
            <person name="Numata K."/>
            <person name="Arakawa K."/>
        </authorList>
    </citation>
    <scope>NUCLEOTIDE SEQUENCE</scope>
</reference>
<feature type="compositionally biased region" description="Polar residues" evidence="1">
    <location>
        <begin position="121"/>
        <end position="130"/>
    </location>
</feature>
<keyword evidence="3" id="KW-1185">Reference proteome</keyword>
<evidence type="ECO:0000256" key="1">
    <source>
        <dbReference type="SAM" id="MobiDB-lite"/>
    </source>
</evidence>
<feature type="region of interest" description="Disordered" evidence="1">
    <location>
        <begin position="104"/>
        <end position="131"/>
    </location>
</feature>
<protein>
    <recommendedName>
        <fullName evidence="4">CCHC-type domain-containing protein</fullName>
    </recommendedName>
</protein>
<evidence type="ECO:0000313" key="2">
    <source>
        <dbReference type="EMBL" id="GFU61659.1"/>
    </source>
</evidence>
<evidence type="ECO:0000313" key="3">
    <source>
        <dbReference type="Proteomes" id="UP000887013"/>
    </source>
</evidence>